<feature type="region of interest" description="Disordered" evidence="2">
    <location>
        <begin position="834"/>
        <end position="863"/>
    </location>
</feature>
<organism evidence="5">
    <name type="scientific">Schistocephalus solidus</name>
    <name type="common">Tapeworm</name>
    <dbReference type="NCBI Taxonomy" id="70667"/>
    <lineage>
        <taxon>Eukaryota</taxon>
        <taxon>Metazoa</taxon>
        <taxon>Spiralia</taxon>
        <taxon>Lophotrochozoa</taxon>
        <taxon>Platyhelminthes</taxon>
        <taxon>Cestoda</taxon>
        <taxon>Eucestoda</taxon>
        <taxon>Diphyllobothriidea</taxon>
        <taxon>Diphyllobothriidae</taxon>
        <taxon>Schistocephalus</taxon>
    </lineage>
</organism>
<evidence type="ECO:0000313" key="5">
    <source>
        <dbReference type="WBParaSite" id="SSLN_0001402301-mRNA-1"/>
    </source>
</evidence>
<reference evidence="5" key="1">
    <citation type="submission" date="2016-06" db="UniProtKB">
        <authorList>
            <consortium name="WormBaseParasite"/>
        </authorList>
    </citation>
    <scope>IDENTIFICATION</scope>
</reference>
<evidence type="ECO:0000256" key="1">
    <source>
        <dbReference type="PROSITE-ProRule" id="PRU00221"/>
    </source>
</evidence>
<evidence type="ECO:0000313" key="3">
    <source>
        <dbReference type="EMBL" id="VDL99896.1"/>
    </source>
</evidence>
<dbReference type="PROSITE" id="PS50082">
    <property type="entry name" value="WD_REPEATS_2"/>
    <property type="match status" value="1"/>
</dbReference>
<dbReference type="InterPro" id="IPR036322">
    <property type="entry name" value="WD40_repeat_dom_sf"/>
</dbReference>
<protein>
    <submittedName>
        <fullName evidence="5">WD_REPEATS_REGION domain-containing protein</fullName>
    </submittedName>
</protein>
<dbReference type="Gene3D" id="2.130.10.10">
    <property type="entry name" value="YVTN repeat-like/Quinoprotein amine dehydrogenase"/>
    <property type="match status" value="1"/>
</dbReference>
<feature type="compositionally biased region" description="Polar residues" evidence="2">
    <location>
        <begin position="652"/>
        <end position="672"/>
    </location>
</feature>
<dbReference type="OrthoDB" id="29306at2759"/>
<dbReference type="SMART" id="SM00320">
    <property type="entry name" value="WD40"/>
    <property type="match status" value="2"/>
</dbReference>
<feature type="region of interest" description="Disordered" evidence="2">
    <location>
        <begin position="637"/>
        <end position="673"/>
    </location>
</feature>
<reference evidence="3 4" key="2">
    <citation type="submission" date="2018-11" db="EMBL/GenBank/DDBJ databases">
        <authorList>
            <consortium name="Pathogen Informatics"/>
        </authorList>
    </citation>
    <scope>NUCLEOTIDE SEQUENCE [LARGE SCALE GENOMIC DNA]</scope>
    <source>
        <strain evidence="3 4">NST_G2</strain>
    </source>
</reference>
<gene>
    <name evidence="3" type="ORF">SSLN_LOCUS13511</name>
</gene>
<name>A0A183TAL3_SCHSO</name>
<keyword evidence="4" id="KW-1185">Reference proteome</keyword>
<dbReference type="Proteomes" id="UP000275846">
    <property type="component" value="Unassembled WGS sequence"/>
</dbReference>
<evidence type="ECO:0000313" key="4">
    <source>
        <dbReference type="Proteomes" id="UP000275846"/>
    </source>
</evidence>
<dbReference type="InterPro" id="IPR001680">
    <property type="entry name" value="WD40_rpt"/>
</dbReference>
<accession>A0A183TAL3</accession>
<dbReference type="PANTHER" id="PTHR44662">
    <property type="entry name" value="WD REPEAT-CONTAINING PROTEIN 81"/>
    <property type="match status" value="1"/>
</dbReference>
<evidence type="ECO:0000256" key="2">
    <source>
        <dbReference type="SAM" id="MobiDB-lite"/>
    </source>
</evidence>
<dbReference type="EMBL" id="UYSU01038147">
    <property type="protein sequence ID" value="VDL99896.1"/>
    <property type="molecule type" value="Genomic_DNA"/>
</dbReference>
<dbReference type="WBParaSite" id="SSLN_0001402301-mRNA-1">
    <property type="protein sequence ID" value="SSLN_0001402301-mRNA-1"/>
    <property type="gene ID" value="SSLN_0001402301"/>
</dbReference>
<dbReference type="InterPro" id="IPR015943">
    <property type="entry name" value="WD40/YVTN_repeat-like_dom_sf"/>
</dbReference>
<dbReference type="PROSITE" id="PS50294">
    <property type="entry name" value="WD_REPEATS_REGION"/>
    <property type="match status" value="1"/>
</dbReference>
<dbReference type="PANTHER" id="PTHR44662:SF1">
    <property type="entry name" value="WD REPEAT-CONTAINING PROTEIN 81"/>
    <property type="match status" value="1"/>
</dbReference>
<dbReference type="STRING" id="70667.A0A183TAL3"/>
<keyword evidence="1" id="KW-0853">WD repeat</keyword>
<dbReference type="SUPFAM" id="SSF50978">
    <property type="entry name" value="WD40 repeat-like"/>
    <property type="match status" value="1"/>
</dbReference>
<proteinExistence type="predicted"/>
<dbReference type="InterPro" id="IPR052651">
    <property type="entry name" value="WDR81"/>
</dbReference>
<feature type="compositionally biased region" description="Polar residues" evidence="2">
    <location>
        <begin position="839"/>
        <end position="854"/>
    </location>
</feature>
<sequence length="1376" mass="148899">MYPCSRSAGTIQLPPAYNPLELVERYEEICTFLGMTCGAMPPELDRSIDEPTMEQLDAHSVEALLRRDVEAVGCLIVELAVHSSLSGYSVDVGIHRHHEERLKRARELFCAHRDFIPSCLRSGIEAILRCGVHASAPSVSEPLHIPSIRHLRTFFFTFPKHIIDFHHQGLGLSIARGDARTPDQLRTLISELHFDSIGTPGRLLRVFMPAATQNQFTGAAFTALNSFPMEALPMLLSLLYRAPHSLCVIDSLRSGRLITFICALGGKEATEKYILPLLRHIFQPQSLQRLGTSVSALYSRYFLRLLLQTTSPRAFLTTILPLLALGLASISSTEGDVTAAPASEESDLDVPQDSSCHMTLSEKETFARWLHVAELSPAVRYFLETFLPPGGLHNGSLLWLASLLGPVACARRVVTTLLQSLAVCYRGPTQLAPCGGPLRTTLLNPCRPSIKSPLPMPVCMSGRPLAGDRAASASLRCLERVASLYGFRVILDLFLPAVCAAVTHAVNTTSRRAASTQEVGQWTVEAEARLISTLDRILHQCLMGAMTIAGRLDSTFPSGVVGRRALIYKIIDAVYVIGVLVGFENTRNQITDAFRLFFSLFDRTVVNPDSATAATTMTPQDPPRLERPILFSLSSEQDASDSPCSLLPRPLASNTDAQQSPEETMSSNISQNPVPPMFVVQLDRHTSALTVSAPKCVPSPGPHLQAPQMPCETIFPASVTSETSSVSSSTSLCEKAVGAVADDNQMPIPVKSNTGASLTALTYRSSAAFAEFRSVFTAELAHMAYIPFCRLAGGDHLDNSLDNIDIVRRLVNEHEAVLAATAVVGQSAASPYSFKATAPPTQQTSDETATSAPSWGSGKGERPKMAINSEYEARLVSCPYPIFSLVSSTLTGKQSSYSVRNSRRLTPVVGNPRPTREYLNMYVPGVAESASSLDIASISLAHSLPNTNGQTYTKFTNLTTKPANRRRQSDGSTMLSSPAFTVARPSISKSSATHLQGSWVDYFSSTMTGFPDLPVERLSFQGKRLISFTGHCGAVRCITALPLENSFVTCGQDRMVQLWSLSLARQLSCRSAPAAVDVASSSVDSRTQCAPRFLFAEHKRPVFAALYLPFPGLVASNDASLLLWDPVTGKKCRPCGGCLSCISVIMQAVASIETHFLLPRYSSSSSTPVVAGPPQSNTFKPVPFYSPAAIFPVCQRTSTPIVRNAESLKRKTSRVKYPIEQSEYTRRVTAFYSPTTAQNGGLDEIGLFSTASSGETCLPTPLSAMSTSPVFLSSLLCGDEAGHLLLVDPRSSPRSAIALRIFALAASSDSLLKFTSTGFTSQRLSSELTSAYLPITSTSTHLNEPLTGQYCFLSVMHILANLLTEPCLVNPATHRG</sequence>
<feature type="repeat" description="WD" evidence="1">
    <location>
        <begin position="1028"/>
        <end position="1069"/>
    </location>
</feature>